<evidence type="ECO:0000313" key="6">
    <source>
        <dbReference type="Proteomes" id="UP000636800"/>
    </source>
</evidence>
<feature type="compositionally biased region" description="Polar residues" evidence="2">
    <location>
        <begin position="672"/>
        <end position="695"/>
    </location>
</feature>
<feature type="region of interest" description="Disordered" evidence="2">
    <location>
        <begin position="117"/>
        <end position="181"/>
    </location>
</feature>
<evidence type="ECO:0000256" key="1">
    <source>
        <dbReference type="ARBA" id="ARBA00022737"/>
    </source>
</evidence>
<evidence type="ECO:0000313" key="5">
    <source>
        <dbReference type="EMBL" id="KAG0464001.1"/>
    </source>
</evidence>
<feature type="compositionally biased region" description="Basic residues" evidence="2">
    <location>
        <begin position="117"/>
        <end position="126"/>
    </location>
</feature>
<proteinExistence type="predicted"/>
<dbReference type="InterPro" id="IPR001258">
    <property type="entry name" value="NHL_repeat"/>
</dbReference>
<accession>A0A835Q0K6</accession>
<sequence length="940" mass="104980">MLRRLSLTQQQQFTRKYKMVYSMCQTSPMVSKLAVWRIQGSTGGGRAPPTPSENGSRINRKAPKNPQAEPKDRSPRSLKVLSPVKSISAYASSVDRSIRRCLLKFFTCLAVINTPKRRKKGFRRLPRPHDGEAAPPNQASPPGLPPPSVPGRITIVDLTRPSSPASASRRTGAFRRPPINRRPGDDLCVLAAGRGRAPPPPPRSEVVIYTAGLQGIRFPRHRPARPRRRMGRNLDRVVAVDDNPVSYSLQKENAIRSRPSSTIHETKEPVRLMQFFDVAHRFEDMRRQCYLQAMAFLLSINASSRCPFAKKINQTSIMLMSRFPNTSPLSHVSPKEQLLFGSRCIAAESPILHPDSLLSLGPQLKTFVSELHFSTCLACGSYQGIMRGPFLCCLSSSGYCKASSRVSLQYSNGRKLAKETETDADAPQFENGQGSCWLISGILSGHVDGVSSDARFRHPKGVAMDEKGNVYVADTANLAIRKIGESGVTTIAGGKSIVAGYRDGPNEDAKFSNDFDLLYVASTCSLLVVDRGNAALRQISLHQEDCDHHYTSISTSDLVMVIGAIFAGYISCLLQHGFGTSFFSKNCEIPLHRTNLLLVVESLKEEPDAGWPSPGRLLSDLFKFAMEAIGHTIFNLILIPSNLLHGRKDLNPLKDNLLLPEDNTEPPPPLVQKQSTPSAMAEGVNSSNIHANTSMKHQKLSKPPKYKDSSSAIKHRSTKRQEYADFYSAEVSQMGSKSQKERTRHRHREKGEPVETKPKDYNEPKFEQFNISNKRISGNGLHRILPEQGRSLWKCHLFLSLRVLRFQNLKVEANDYPLLQYFYGRDEAIEEEMKTRDAINIKKVQKPKPWKHPQSITVSELRRMREEFWDTAPHYGGQKEIWDALKAASESDISLTQAIVDSAGIIVANADMTICYDERGARYELPKYVLSEPTNLIRDS</sequence>
<dbReference type="Pfam" id="PF01436">
    <property type="entry name" value="NHL"/>
    <property type="match status" value="1"/>
</dbReference>
<feature type="compositionally biased region" description="Basic and acidic residues" evidence="2">
    <location>
        <begin position="749"/>
        <end position="761"/>
    </location>
</feature>
<feature type="compositionally biased region" description="Pro residues" evidence="2">
    <location>
        <begin position="138"/>
        <end position="149"/>
    </location>
</feature>
<protein>
    <recommendedName>
        <fullName evidence="7">DC-UbP/UBTD2 N-terminal domain-containing protein</fullName>
    </recommendedName>
</protein>
<dbReference type="AlphaFoldDB" id="A0A835Q0K6"/>
<comment type="caution">
    <text evidence="5">The sequence shown here is derived from an EMBL/GenBank/DDBJ whole genome shotgun (WGS) entry which is preliminary data.</text>
</comment>
<dbReference type="OrthoDB" id="870at2759"/>
<evidence type="ECO:0000259" key="4">
    <source>
        <dbReference type="Pfam" id="PF16455"/>
    </source>
</evidence>
<reference evidence="5 6" key="1">
    <citation type="journal article" date="2020" name="Nat. Food">
        <title>A phased Vanilla planifolia genome enables genetic improvement of flavour and production.</title>
        <authorList>
            <person name="Hasing T."/>
            <person name="Tang H."/>
            <person name="Brym M."/>
            <person name="Khazi F."/>
            <person name="Huang T."/>
            <person name="Chambers A.H."/>
        </authorList>
    </citation>
    <scope>NUCLEOTIDE SEQUENCE [LARGE SCALE GENOMIC DNA]</scope>
    <source>
        <tissue evidence="5">Leaf</tissue>
    </source>
</reference>
<keyword evidence="1" id="KW-0677">Repeat</keyword>
<dbReference type="InterPro" id="IPR004274">
    <property type="entry name" value="FCP1_dom"/>
</dbReference>
<dbReference type="Proteomes" id="UP000636800">
    <property type="component" value="Chromosome 10"/>
</dbReference>
<evidence type="ECO:0000259" key="3">
    <source>
        <dbReference type="Pfam" id="PF03031"/>
    </source>
</evidence>
<feature type="domain" description="FCP1 homology" evidence="3">
    <location>
        <begin position="230"/>
        <end position="286"/>
    </location>
</feature>
<feature type="domain" description="DC-UbP/UBTD2 N-terminal" evidence="4">
    <location>
        <begin position="842"/>
        <end position="939"/>
    </location>
</feature>
<dbReference type="PANTHER" id="PTHR13833">
    <property type="match status" value="1"/>
</dbReference>
<dbReference type="InterPro" id="IPR011042">
    <property type="entry name" value="6-blade_b-propeller_TolB-like"/>
</dbReference>
<keyword evidence="6" id="KW-1185">Reference proteome</keyword>
<organism evidence="5 6">
    <name type="scientific">Vanilla planifolia</name>
    <name type="common">Vanilla</name>
    <dbReference type="NCBI Taxonomy" id="51239"/>
    <lineage>
        <taxon>Eukaryota</taxon>
        <taxon>Viridiplantae</taxon>
        <taxon>Streptophyta</taxon>
        <taxon>Embryophyta</taxon>
        <taxon>Tracheophyta</taxon>
        <taxon>Spermatophyta</taxon>
        <taxon>Magnoliopsida</taxon>
        <taxon>Liliopsida</taxon>
        <taxon>Asparagales</taxon>
        <taxon>Orchidaceae</taxon>
        <taxon>Vanilloideae</taxon>
        <taxon>Vanilleae</taxon>
        <taxon>Vanilla</taxon>
    </lineage>
</organism>
<dbReference type="Pfam" id="PF16455">
    <property type="entry name" value="UBD"/>
    <property type="match status" value="1"/>
</dbReference>
<dbReference type="Gene3D" id="1.20.225.20">
    <property type="entry name" value="Ub domain-containing protein, DC-UbP/UBTD2, N-terminal domain"/>
    <property type="match status" value="1"/>
</dbReference>
<evidence type="ECO:0000256" key="2">
    <source>
        <dbReference type="SAM" id="MobiDB-lite"/>
    </source>
</evidence>
<feature type="compositionally biased region" description="Low complexity" evidence="2">
    <location>
        <begin position="160"/>
        <end position="170"/>
    </location>
</feature>
<feature type="region of interest" description="Disordered" evidence="2">
    <location>
        <begin position="656"/>
        <end position="761"/>
    </location>
</feature>
<gene>
    <name evidence="5" type="ORF">HPP92_020070</name>
</gene>
<dbReference type="InterPro" id="IPR032752">
    <property type="entry name" value="DC-UbP/UBTD2_N"/>
</dbReference>
<dbReference type="InterPro" id="IPR038169">
    <property type="entry name" value="DC-UbP/UBTD2_N_sf"/>
</dbReference>
<dbReference type="Pfam" id="PF03031">
    <property type="entry name" value="NIF"/>
    <property type="match status" value="1"/>
</dbReference>
<evidence type="ECO:0008006" key="7">
    <source>
        <dbReference type="Google" id="ProtNLM"/>
    </source>
</evidence>
<dbReference type="PANTHER" id="PTHR13833:SF73">
    <property type="entry name" value="NHL DOMAIN-CONTAINING PROTEIN"/>
    <property type="match status" value="1"/>
</dbReference>
<dbReference type="EMBL" id="JADCNL010000010">
    <property type="protein sequence ID" value="KAG0464001.1"/>
    <property type="molecule type" value="Genomic_DNA"/>
</dbReference>
<dbReference type="Gene3D" id="2.120.10.30">
    <property type="entry name" value="TolB, C-terminal domain"/>
    <property type="match status" value="1"/>
</dbReference>
<name>A0A835Q0K6_VANPL</name>
<feature type="region of interest" description="Disordered" evidence="2">
    <location>
        <begin position="40"/>
        <end position="79"/>
    </location>
</feature>